<dbReference type="InterPro" id="IPR056592">
    <property type="entry name" value="Beta-prop_At3g26010-like"/>
</dbReference>
<dbReference type="Pfam" id="PF00646">
    <property type="entry name" value="F-box"/>
    <property type="match status" value="1"/>
</dbReference>
<dbReference type="InterPro" id="IPR050796">
    <property type="entry name" value="SCF_F-box_component"/>
</dbReference>
<dbReference type="Proteomes" id="UP000596660">
    <property type="component" value="Unplaced"/>
</dbReference>
<protein>
    <recommendedName>
        <fullName evidence="1">F-box domain-containing protein</fullName>
    </recommendedName>
</protein>
<evidence type="ECO:0000313" key="2">
    <source>
        <dbReference type="EnsemblPlants" id="AUR62035626-RA:cds"/>
    </source>
</evidence>
<dbReference type="SUPFAM" id="SSF81383">
    <property type="entry name" value="F-box domain"/>
    <property type="match status" value="1"/>
</dbReference>
<dbReference type="InterPro" id="IPR036047">
    <property type="entry name" value="F-box-like_dom_sf"/>
</dbReference>
<reference evidence="2" key="2">
    <citation type="submission" date="2021-03" db="UniProtKB">
        <authorList>
            <consortium name="EnsemblPlants"/>
        </authorList>
    </citation>
    <scope>IDENTIFICATION</scope>
</reference>
<feature type="domain" description="F-box" evidence="1">
    <location>
        <begin position="17"/>
        <end position="57"/>
    </location>
</feature>
<reference evidence="2" key="1">
    <citation type="journal article" date="2017" name="Nature">
        <title>The genome of Chenopodium quinoa.</title>
        <authorList>
            <person name="Jarvis D.E."/>
            <person name="Ho Y.S."/>
            <person name="Lightfoot D.J."/>
            <person name="Schmoeckel S.M."/>
            <person name="Li B."/>
            <person name="Borm T.J.A."/>
            <person name="Ohyanagi H."/>
            <person name="Mineta K."/>
            <person name="Michell C.T."/>
            <person name="Saber N."/>
            <person name="Kharbatia N.M."/>
            <person name="Rupper R.R."/>
            <person name="Sharp A.R."/>
            <person name="Dally N."/>
            <person name="Boughton B.A."/>
            <person name="Woo Y.H."/>
            <person name="Gao G."/>
            <person name="Schijlen E.G.W.M."/>
            <person name="Guo X."/>
            <person name="Momin A.A."/>
            <person name="Negrao S."/>
            <person name="Al-Babili S."/>
            <person name="Gehring C."/>
            <person name="Roessner U."/>
            <person name="Jung C."/>
            <person name="Murphy K."/>
            <person name="Arold S.T."/>
            <person name="Gojobori T."/>
            <person name="van der Linden C.G."/>
            <person name="van Loo E.N."/>
            <person name="Jellen E.N."/>
            <person name="Maughan P.J."/>
            <person name="Tester M."/>
        </authorList>
    </citation>
    <scope>NUCLEOTIDE SEQUENCE [LARGE SCALE GENOMIC DNA]</scope>
    <source>
        <strain evidence="2">cv. PI 614886</strain>
    </source>
</reference>
<name>A0A803MUW4_CHEQI</name>
<dbReference type="Gramene" id="AUR62035626-RA">
    <property type="protein sequence ID" value="AUR62035626-RA:cds"/>
    <property type="gene ID" value="AUR62035626"/>
</dbReference>
<evidence type="ECO:0000313" key="3">
    <source>
        <dbReference type="Proteomes" id="UP000596660"/>
    </source>
</evidence>
<dbReference type="SMART" id="SM00256">
    <property type="entry name" value="FBOX"/>
    <property type="match status" value="1"/>
</dbReference>
<dbReference type="PANTHER" id="PTHR31672">
    <property type="entry name" value="BNACNNG10540D PROTEIN"/>
    <property type="match status" value="1"/>
</dbReference>
<keyword evidence="3" id="KW-1185">Reference proteome</keyword>
<organism evidence="2 3">
    <name type="scientific">Chenopodium quinoa</name>
    <name type="common">Quinoa</name>
    <dbReference type="NCBI Taxonomy" id="63459"/>
    <lineage>
        <taxon>Eukaryota</taxon>
        <taxon>Viridiplantae</taxon>
        <taxon>Streptophyta</taxon>
        <taxon>Embryophyta</taxon>
        <taxon>Tracheophyta</taxon>
        <taxon>Spermatophyta</taxon>
        <taxon>Magnoliopsida</taxon>
        <taxon>eudicotyledons</taxon>
        <taxon>Gunneridae</taxon>
        <taxon>Pentapetalae</taxon>
        <taxon>Caryophyllales</taxon>
        <taxon>Chenopodiaceae</taxon>
        <taxon>Chenopodioideae</taxon>
        <taxon>Atripliceae</taxon>
        <taxon>Chenopodium</taxon>
    </lineage>
</organism>
<dbReference type="InterPro" id="IPR001810">
    <property type="entry name" value="F-box_dom"/>
</dbReference>
<dbReference type="Gene3D" id="1.20.1280.50">
    <property type="match status" value="1"/>
</dbReference>
<dbReference type="Pfam" id="PF24750">
    <property type="entry name" value="b-prop_At3g26010-like"/>
    <property type="match status" value="1"/>
</dbReference>
<proteinExistence type="predicted"/>
<evidence type="ECO:0000259" key="1">
    <source>
        <dbReference type="SMART" id="SM00256"/>
    </source>
</evidence>
<sequence>MSKFRHENKVVSRIDELDDDILSLIFSRIASWKLLVQCRSVSKRWNNIISQPIFLDLISSKFLPFTVYINSIWETSVISEHPFFQSQNPPLNLKFSPFRKVNSYLVGSYSDLLIYCNHCPDSCQEKALYCFYNLITRENIEIEIPIDYIVMDGWNWIAIGCAGHLEGISSVKGEGGFKFVRIVSKSSYNILQVFSFESGNWSTHRKTLNSDLQLNYFRNSNSVTLNNKLHWLLDHSILVIDPYSDDISRYILIKLPSCLPTKCTLGVCKERLRLMEFAYDSDLSSSFATLNVWELDDYSKSTWTVVCTKVITTTKSHPDLWPLKKSLGKIFKVMFHRYDCDVVYLATANKVVQYNLKSGTFKVVVDEWGSMYPLVNPLVVA</sequence>
<dbReference type="AlphaFoldDB" id="A0A803MUW4"/>
<dbReference type="EnsemblPlants" id="AUR62035626-RA">
    <property type="protein sequence ID" value="AUR62035626-RA:cds"/>
    <property type="gene ID" value="AUR62035626"/>
</dbReference>
<accession>A0A803MUW4</accession>